<accession>A0A554V9Z6</accession>
<keyword evidence="1" id="KW-0812">Transmembrane</keyword>
<dbReference type="OrthoDB" id="1449515at2"/>
<sequence length="112" mass="12709">MINYKNLAENLMITIVVMISAMYGGYLVSISAAERMLDNQKSIIVESIRKETTSITNEFKTEIKKLKVKKDGNVDLNIDPVLDNDATTIKVDSLHKKKKPFFKRIFGGKDEL</sequence>
<organism evidence="2 3">
    <name type="scientific">Aquimarina algiphila</name>
    <dbReference type="NCBI Taxonomy" id="2047982"/>
    <lineage>
        <taxon>Bacteria</taxon>
        <taxon>Pseudomonadati</taxon>
        <taxon>Bacteroidota</taxon>
        <taxon>Flavobacteriia</taxon>
        <taxon>Flavobacteriales</taxon>
        <taxon>Flavobacteriaceae</taxon>
        <taxon>Aquimarina</taxon>
    </lineage>
</organism>
<keyword evidence="3" id="KW-1185">Reference proteome</keyword>
<gene>
    <name evidence="2" type="ORF">FOF46_30850</name>
</gene>
<dbReference type="AlphaFoldDB" id="A0A554V9Z6"/>
<protein>
    <submittedName>
        <fullName evidence="2">Uncharacterized protein</fullName>
    </submittedName>
</protein>
<dbReference type="EMBL" id="VLNR01000168">
    <property type="protein sequence ID" value="TSE02430.1"/>
    <property type="molecule type" value="Genomic_DNA"/>
</dbReference>
<reference evidence="2 3" key="1">
    <citation type="submission" date="2019-07" db="EMBL/GenBank/DDBJ databases">
        <title>The draft genome sequence of Aquimarina algiphila M91.</title>
        <authorList>
            <person name="Meng X."/>
        </authorList>
    </citation>
    <scope>NUCLEOTIDE SEQUENCE [LARGE SCALE GENOMIC DNA]</scope>
    <source>
        <strain evidence="2 3">M91</strain>
    </source>
</reference>
<name>A0A554V9Z6_9FLAO</name>
<evidence type="ECO:0000313" key="2">
    <source>
        <dbReference type="EMBL" id="TSE02430.1"/>
    </source>
</evidence>
<evidence type="ECO:0000313" key="3">
    <source>
        <dbReference type="Proteomes" id="UP000318833"/>
    </source>
</evidence>
<comment type="caution">
    <text evidence="2">The sequence shown here is derived from an EMBL/GenBank/DDBJ whole genome shotgun (WGS) entry which is preliminary data.</text>
</comment>
<dbReference type="RefSeq" id="WP_143919252.1">
    <property type="nucleotide sequence ID" value="NZ_CANMIK010000082.1"/>
</dbReference>
<proteinExistence type="predicted"/>
<dbReference type="Proteomes" id="UP000318833">
    <property type="component" value="Unassembled WGS sequence"/>
</dbReference>
<keyword evidence="1" id="KW-0472">Membrane</keyword>
<feature type="transmembrane region" description="Helical" evidence="1">
    <location>
        <begin position="12"/>
        <end position="33"/>
    </location>
</feature>
<keyword evidence="1" id="KW-1133">Transmembrane helix</keyword>
<evidence type="ECO:0000256" key="1">
    <source>
        <dbReference type="SAM" id="Phobius"/>
    </source>
</evidence>